<gene>
    <name evidence="1" type="ORF">SDC9_131489</name>
</gene>
<dbReference type="EMBL" id="VSSQ01032968">
    <property type="protein sequence ID" value="MPM84417.1"/>
    <property type="molecule type" value="Genomic_DNA"/>
</dbReference>
<comment type="caution">
    <text evidence="1">The sequence shown here is derived from an EMBL/GenBank/DDBJ whole genome shotgun (WGS) entry which is preliminary data.</text>
</comment>
<proteinExistence type="predicted"/>
<name>A0A645D5D3_9ZZZZ</name>
<protein>
    <submittedName>
        <fullName evidence="1">Uncharacterized protein</fullName>
    </submittedName>
</protein>
<evidence type="ECO:0000313" key="1">
    <source>
        <dbReference type="EMBL" id="MPM84417.1"/>
    </source>
</evidence>
<dbReference type="AlphaFoldDB" id="A0A645D5D3"/>
<organism evidence="1">
    <name type="scientific">bioreactor metagenome</name>
    <dbReference type="NCBI Taxonomy" id="1076179"/>
    <lineage>
        <taxon>unclassified sequences</taxon>
        <taxon>metagenomes</taxon>
        <taxon>ecological metagenomes</taxon>
    </lineage>
</organism>
<sequence length="252" mass="27312">MTQETGIVTTSSAFEELANFNLTDAMSQELEGLSLSFERIKIPSAGSTVFELPSVDGGEPETVKEFTGVILYHHPLFAYYRDKYAGGNEPPDCGSFDGVTGEGDPGGACAKCRYNQFGSGEGGGKACKNRRRIYILREGEVFPVLLSLPTGSLKEFTRYIQRLLSRSKKSLAVVTRFSLKKAVNTGGIAYSQAQFNAERALTETELSAVSSLAAQVKEYAKHVGGYSVDLDEFVEVSTPFDPVTGEIVESQN</sequence>
<accession>A0A645D5D3</accession>
<reference evidence="1" key="1">
    <citation type="submission" date="2019-08" db="EMBL/GenBank/DDBJ databases">
        <authorList>
            <person name="Kucharzyk K."/>
            <person name="Murdoch R.W."/>
            <person name="Higgins S."/>
            <person name="Loffler F."/>
        </authorList>
    </citation>
    <scope>NUCLEOTIDE SEQUENCE</scope>
</reference>